<accession>A0A1V4SX78</accession>
<sequence>MNNKGTVTLITDRLILRKYSIEDSKDMYKNWGTDKKVTRFLSWENHKNIEETKRILEYWVSRYESDSFYNWIIELKENNEAIGGIEVVELDTVKKACEIGYCLSSEYWNKGIMTEALKKVIEFLFKEVELEEIYAFHDTRNAASGEVMRKSNMIYKGTFRNFIIRNIKYDNISAYSITKKEWKDNL</sequence>
<organism evidence="2 3">
    <name type="scientific">Clostridium thermobutyricum DSM 4928</name>
    <dbReference type="NCBI Taxonomy" id="1121339"/>
    <lineage>
        <taxon>Bacteria</taxon>
        <taxon>Bacillati</taxon>
        <taxon>Bacillota</taxon>
        <taxon>Clostridia</taxon>
        <taxon>Eubacteriales</taxon>
        <taxon>Clostridiaceae</taxon>
        <taxon>Clostridium</taxon>
    </lineage>
</organism>
<gene>
    <name evidence="2" type="primary">ydaF_2</name>
    <name evidence="2" type="ORF">CLTHE_09090</name>
</gene>
<feature type="domain" description="N-acetyltransferase" evidence="1">
    <location>
        <begin position="14"/>
        <end position="182"/>
    </location>
</feature>
<dbReference type="Gene3D" id="3.40.630.30">
    <property type="match status" value="1"/>
</dbReference>
<dbReference type="AlphaFoldDB" id="A0A1V4SX78"/>
<dbReference type="Pfam" id="PF13302">
    <property type="entry name" value="Acetyltransf_3"/>
    <property type="match status" value="1"/>
</dbReference>
<dbReference type="PROSITE" id="PS51186">
    <property type="entry name" value="GNAT"/>
    <property type="match status" value="1"/>
</dbReference>
<keyword evidence="2" id="KW-0808">Transferase</keyword>
<keyword evidence="2" id="KW-0012">Acyltransferase</keyword>
<evidence type="ECO:0000313" key="3">
    <source>
        <dbReference type="Proteomes" id="UP000191448"/>
    </source>
</evidence>
<dbReference type="InterPro" id="IPR051531">
    <property type="entry name" value="N-acetyltransferase"/>
</dbReference>
<evidence type="ECO:0000259" key="1">
    <source>
        <dbReference type="PROSITE" id="PS51186"/>
    </source>
</evidence>
<dbReference type="SUPFAM" id="SSF55729">
    <property type="entry name" value="Acyl-CoA N-acyltransferases (Nat)"/>
    <property type="match status" value="1"/>
</dbReference>
<comment type="caution">
    <text evidence="2">The sequence shown here is derived from an EMBL/GenBank/DDBJ whole genome shotgun (WGS) entry which is preliminary data.</text>
</comment>
<dbReference type="PANTHER" id="PTHR43792">
    <property type="entry name" value="GNAT FAMILY, PUTATIVE (AFU_ORTHOLOGUE AFUA_3G00765)-RELATED-RELATED"/>
    <property type="match status" value="1"/>
</dbReference>
<dbReference type="InterPro" id="IPR016181">
    <property type="entry name" value="Acyl_CoA_acyltransferase"/>
</dbReference>
<dbReference type="InterPro" id="IPR000182">
    <property type="entry name" value="GNAT_dom"/>
</dbReference>
<dbReference type="OrthoDB" id="9785602at2"/>
<evidence type="ECO:0000313" key="2">
    <source>
        <dbReference type="EMBL" id="OPX49155.1"/>
    </source>
</evidence>
<reference evidence="2 3" key="1">
    <citation type="submission" date="2016-02" db="EMBL/GenBank/DDBJ databases">
        <title>Genome sequence of Clostridium thermobutyricum DSM 4928.</title>
        <authorList>
            <person name="Poehlein A."/>
            <person name="Daniel R."/>
        </authorList>
    </citation>
    <scope>NUCLEOTIDE SEQUENCE [LARGE SCALE GENOMIC DNA]</scope>
    <source>
        <strain evidence="2 3">DSM 4928</strain>
    </source>
</reference>
<dbReference type="EC" id="2.3.1.-" evidence="2"/>
<dbReference type="Proteomes" id="UP000191448">
    <property type="component" value="Unassembled WGS sequence"/>
</dbReference>
<dbReference type="RefSeq" id="WP_080022201.1">
    <property type="nucleotide sequence ID" value="NZ_LTAY01000026.1"/>
</dbReference>
<protein>
    <submittedName>
        <fullName evidence="2">Putative ribosomal N-acetyltransferase YdaF</fullName>
        <ecNumber evidence="2">2.3.1.-</ecNumber>
    </submittedName>
</protein>
<name>A0A1V4SX78_9CLOT</name>
<proteinExistence type="predicted"/>
<dbReference type="EMBL" id="LTAY01000026">
    <property type="protein sequence ID" value="OPX49155.1"/>
    <property type="molecule type" value="Genomic_DNA"/>
</dbReference>
<dbReference type="GO" id="GO:0016747">
    <property type="term" value="F:acyltransferase activity, transferring groups other than amino-acyl groups"/>
    <property type="evidence" value="ECO:0007669"/>
    <property type="project" value="InterPro"/>
</dbReference>